<sequence length="78" mass="8790">VWLQSADPKRIESIAKALGEVKISKSDLNLSLDEMESDARKLMNECADDKNCKDDGEKYEDIERLTNALSDIVIFKDA</sequence>
<evidence type="ECO:0000313" key="1">
    <source>
        <dbReference type="EMBL" id="CEK51739.1"/>
    </source>
</evidence>
<feature type="non-terminal residue" evidence="1">
    <location>
        <position position="1"/>
    </location>
</feature>
<organism evidence="1">
    <name type="scientific">Arion vulgaris</name>
    <dbReference type="NCBI Taxonomy" id="1028688"/>
    <lineage>
        <taxon>Eukaryota</taxon>
        <taxon>Metazoa</taxon>
        <taxon>Spiralia</taxon>
        <taxon>Lophotrochozoa</taxon>
        <taxon>Mollusca</taxon>
        <taxon>Gastropoda</taxon>
        <taxon>Heterobranchia</taxon>
        <taxon>Euthyneura</taxon>
        <taxon>Panpulmonata</taxon>
        <taxon>Eupulmonata</taxon>
        <taxon>Stylommatophora</taxon>
        <taxon>Helicina</taxon>
        <taxon>Arionoidea</taxon>
        <taxon>Arionidae</taxon>
        <taxon>Arion</taxon>
    </lineage>
</organism>
<accession>A0A0B6Y6F1</accession>
<dbReference type="EMBL" id="HACG01004874">
    <property type="protein sequence ID" value="CEK51739.1"/>
    <property type="molecule type" value="Transcribed_RNA"/>
</dbReference>
<dbReference type="AlphaFoldDB" id="A0A0B6Y6F1"/>
<feature type="non-terminal residue" evidence="1">
    <location>
        <position position="78"/>
    </location>
</feature>
<name>A0A0B6Y6F1_9EUPU</name>
<proteinExistence type="predicted"/>
<protein>
    <submittedName>
        <fullName evidence="1">Uncharacterized protein</fullName>
    </submittedName>
</protein>
<reference evidence="1" key="1">
    <citation type="submission" date="2014-12" db="EMBL/GenBank/DDBJ databases">
        <title>Insight into the proteome of Arion vulgaris.</title>
        <authorList>
            <person name="Aradska J."/>
            <person name="Bulat T."/>
            <person name="Smidak R."/>
            <person name="Sarate P."/>
            <person name="Gangsoo J."/>
            <person name="Sialana F."/>
            <person name="Bilban M."/>
            <person name="Lubec G."/>
        </authorList>
    </citation>
    <scope>NUCLEOTIDE SEQUENCE</scope>
    <source>
        <tissue evidence="1">Skin</tissue>
    </source>
</reference>
<gene>
    <name evidence="1" type="primary">ORF14250</name>
</gene>